<accession>D6TQK0</accession>
<proteinExistence type="predicted"/>
<dbReference type="Proteomes" id="UP000004508">
    <property type="component" value="Unassembled WGS sequence"/>
</dbReference>
<evidence type="ECO:0000256" key="6">
    <source>
        <dbReference type="SAM" id="Phobius"/>
    </source>
</evidence>
<comment type="caution">
    <text evidence="7">The sequence shown here is derived from an EMBL/GenBank/DDBJ whole genome shotgun (WGS) entry which is preliminary data.</text>
</comment>
<sequence>MRNTDHPDAASSQQRQVDYNKKSTSRMNRTFSSVETATHYQEKENNMEQRASMSIPMMKIKGKVIAYWVTTALLMFVMFSEAVGELTHQWGTLETHTILGYPLYLLTIIGIWKVLGTIALVVPRFPRLKEWAYAGMFFNMTGAFISHSVVGDGVSHLIATGSVVLLIAASWALRPQSRTLGKLTDGTCSILKRA</sequence>
<evidence type="ECO:0000256" key="3">
    <source>
        <dbReference type="ARBA" id="ARBA00022989"/>
    </source>
</evidence>
<comment type="subcellular location">
    <subcellularLocation>
        <location evidence="1">Membrane</location>
        <topology evidence="1">Multi-pass membrane protein</topology>
    </subcellularLocation>
</comment>
<feature type="transmembrane region" description="Helical" evidence="6">
    <location>
        <begin position="156"/>
        <end position="173"/>
    </location>
</feature>
<dbReference type="STRING" id="485913.Krac_9011"/>
<evidence type="ECO:0000313" key="8">
    <source>
        <dbReference type="Proteomes" id="UP000004508"/>
    </source>
</evidence>
<feature type="region of interest" description="Disordered" evidence="5">
    <location>
        <begin position="1"/>
        <end position="28"/>
    </location>
</feature>
<evidence type="ECO:0000256" key="5">
    <source>
        <dbReference type="SAM" id="MobiDB-lite"/>
    </source>
</evidence>
<evidence type="ECO:0000256" key="4">
    <source>
        <dbReference type="ARBA" id="ARBA00023136"/>
    </source>
</evidence>
<keyword evidence="3 6" id="KW-1133">Transmembrane helix</keyword>
<feature type="transmembrane region" description="Helical" evidence="6">
    <location>
        <begin position="64"/>
        <end position="83"/>
    </location>
</feature>
<name>D6TQK0_KTERA</name>
<feature type="transmembrane region" description="Helical" evidence="6">
    <location>
        <begin position="103"/>
        <end position="122"/>
    </location>
</feature>
<gene>
    <name evidence="7" type="ORF">Krac_9011</name>
</gene>
<keyword evidence="2 6" id="KW-0812">Transmembrane</keyword>
<keyword evidence="8" id="KW-1185">Reference proteome</keyword>
<dbReference type="GO" id="GO:0016020">
    <property type="term" value="C:membrane"/>
    <property type="evidence" value="ECO:0007669"/>
    <property type="project" value="UniProtKB-SubCell"/>
</dbReference>
<evidence type="ECO:0008006" key="9">
    <source>
        <dbReference type="Google" id="ProtNLM"/>
    </source>
</evidence>
<dbReference type="Pfam" id="PF13564">
    <property type="entry name" value="DoxX_2"/>
    <property type="match status" value="1"/>
</dbReference>
<evidence type="ECO:0000256" key="1">
    <source>
        <dbReference type="ARBA" id="ARBA00004141"/>
    </source>
</evidence>
<dbReference type="AlphaFoldDB" id="D6TQK0"/>
<feature type="transmembrane region" description="Helical" evidence="6">
    <location>
        <begin position="131"/>
        <end position="150"/>
    </location>
</feature>
<protein>
    <recommendedName>
        <fullName evidence="9">DoxX family protein</fullName>
    </recommendedName>
</protein>
<dbReference type="InterPro" id="IPR032808">
    <property type="entry name" value="DoxX"/>
</dbReference>
<reference evidence="7 8" key="1">
    <citation type="journal article" date="2011" name="Stand. Genomic Sci.">
        <title>Non-contiguous finished genome sequence and contextual data of the filamentous soil bacterium Ktedonobacter racemifer type strain (SOSP1-21).</title>
        <authorList>
            <person name="Chang Y.J."/>
            <person name="Land M."/>
            <person name="Hauser L."/>
            <person name="Chertkov O."/>
            <person name="Del Rio T.G."/>
            <person name="Nolan M."/>
            <person name="Copeland A."/>
            <person name="Tice H."/>
            <person name="Cheng J.F."/>
            <person name="Lucas S."/>
            <person name="Han C."/>
            <person name="Goodwin L."/>
            <person name="Pitluck S."/>
            <person name="Ivanova N."/>
            <person name="Ovchinikova G."/>
            <person name="Pati A."/>
            <person name="Chen A."/>
            <person name="Palaniappan K."/>
            <person name="Mavromatis K."/>
            <person name="Liolios K."/>
            <person name="Brettin T."/>
            <person name="Fiebig A."/>
            <person name="Rohde M."/>
            <person name="Abt B."/>
            <person name="Goker M."/>
            <person name="Detter J.C."/>
            <person name="Woyke T."/>
            <person name="Bristow J."/>
            <person name="Eisen J.A."/>
            <person name="Markowitz V."/>
            <person name="Hugenholtz P."/>
            <person name="Kyrpides N.C."/>
            <person name="Klenk H.P."/>
            <person name="Lapidus A."/>
        </authorList>
    </citation>
    <scope>NUCLEOTIDE SEQUENCE [LARGE SCALE GENOMIC DNA]</scope>
    <source>
        <strain evidence="8">DSM 44963</strain>
    </source>
</reference>
<evidence type="ECO:0000313" key="7">
    <source>
        <dbReference type="EMBL" id="EFH87667.1"/>
    </source>
</evidence>
<dbReference type="EMBL" id="ADVG01000002">
    <property type="protein sequence ID" value="EFH87667.1"/>
    <property type="molecule type" value="Genomic_DNA"/>
</dbReference>
<organism evidence="7 8">
    <name type="scientific">Ktedonobacter racemifer DSM 44963</name>
    <dbReference type="NCBI Taxonomy" id="485913"/>
    <lineage>
        <taxon>Bacteria</taxon>
        <taxon>Bacillati</taxon>
        <taxon>Chloroflexota</taxon>
        <taxon>Ktedonobacteria</taxon>
        <taxon>Ktedonobacterales</taxon>
        <taxon>Ktedonobacteraceae</taxon>
        <taxon>Ktedonobacter</taxon>
    </lineage>
</organism>
<dbReference type="eggNOG" id="ENOG5031BQE">
    <property type="taxonomic scope" value="Bacteria"/>
</dbReference>
<evidence type="ECO:0000256" key="2">
    <source>
        <dbReference type="ARBA" id="ARBA00022692"/>
    </source>
</evidence>
<dbReference type="InParanoid" id="D6TQK0"/>
<keyword evidence="4 6" id="KW-0472">Membrane</keyword>